<keyword evidence="9" id="KW-0406">Ion transport</keyword>
<evidence type="ECO:0000256" key="17">
    <source>
        <dbReference type="SAM" id="SignalP"/>
    </source>
</evidence>
<dbReference type="Gene3D" id="2.170.130.10">
    <property type="entry name" value="TonB-dependent receptor, plug domain"/>
    <property type="match status" value="1"/>
</dbReference>
<accession>A0ABY0IQF2</accession>
<gene>
    <name evidence="20" type="ORF">EV678_2212</name>
</gene>
<keyword evidence="3 14" id="KW-0813">Transport</keyword>
<evidence type="ECO:0000256" key="12">
    <source>
        <dbReference type="ARBA" id="ARBA00023170"/>
    </source>
</evidence>
<name>A0ABY0IQF2_9RHOO</name>
<evidence type="ECO:0000256" key="15">
    <source>
        <dbReference type="PROSITE-ProRule" id="PRU10144"/>
    </source>
</evidence>
<evidence type="ECO:0000313" key="21">
    <source>
        <dbReference type="Proteomes" id="UP000292136"/>
    </source>
</evidence>
<dbReference type="InterPro" id="IPR037066">
    <property type="entry name" value="Plug_dom_sf"/>
</dbReference>
<dbReference type="InterPro" id="IPR012910">
    <property type="entry name" value="Plug_dom"/>
</dbReference>
<reference evidence="20 21" key="1">
    <citation type="submission" date="2019-02" db="EMBL/GenBank/DDBJ databases">
        <title>Genomic Encyclopedia of Type Strains, Phase IV (KMG-IV): sequencing the most valuable type-strain genomes for metagenomic binning, comparative biology and taxonomic classification.</title>
        <authorList>
            <person name="Goeker M."/>
        </authorList>
    </citation>
    <scope>NUCLEOTIDE SEQUENCE [LARGE SCALE GENOMIC DNA]</scope>
    <source>
        <strain evidence="20 21">DSM 21223</strain>
    </source>
</reference>
<evidence type="ECO:0000256" key="11">
    <source>
        <dbReference type="ARBA" id="ARBA00023136"/>
    </source>
</evidence>
<keyword evidence="4 14" id="KW-1134">Transmembrane beta strand</keyword>
<evidence type="ECO:0000256" key="14">
    <source>
        <dbReference type="PROSITE-ProRule" id="PRU01360"/>
    </source>
</evidence>
<dbReference type="RefSeq" id="WP_130459572.1">
    <property type="nucleotide sequence ID" value="NZ_SHKM01000002.1"/>
</dbReference>
<dbReference type="SUPFAM" id="SSF56935">
    <property type="entry name" value="Porins"/>
    <property type="match status" value="1"/>
</dbReference>
<dbReference type="PROSITE" id="PS01156">
    <property type="entry name" value="TONB_DEPENDENT_REC_2"/>
    <property type="match status" value="1"/>
</dbReference>
<evidence type="ECO:0000256" key="5">
    <source>
        <dbReference type="ARBA" id="ARBA00022496"/>
    </source>
</evidence>
<dbReference type="InterPro" id="IPR039426">
    <property type="entry name" value="TonB-dep_rcpt-like"/>
</dbReference>
<feature type="chain" id="PRO_5047271363" evidence="17">
    <location>
        <begin position="24"/>
        <end position="673"/>
    </location>
</feature>
<evidence type="ECO:0000259" key="19">
    <source>
        <dbReference type="Pfam" id="PF07715"/>
    </source>
</evidence>
<dbReference type="Gene3D" id="2.40.170.20">
    <property type="entry name" value="TonB-dependent receptor, beta-barrel domain"/>
    <property type="match status" value="1"/>
</dbReference>
<feature type="domain" description="TonB-dependent receptor-like beta-barrel" evidence="18">
    <location>
        <begin position="211"/>
        <end position="638"/>
    </location>
</feature>
<protein>
    <submittedName>
        <fullName evidence="20">Iron complex outermembrane receptor protein</fullName>
    </submittedName>
</protein>
<dbReference type="PROSITE" id="PS52016">
    <property type="entry name" value="TONB_DEPENDENT_REC_3"/>
    <property type="match status" value="1"/>
</dbReference>
<evidence type="ECO:0000313" key="20">
    <source>
        <dbReference type="EMBL" id="RZT76336.1"/>
    </source>
</evidence>
<evidence type="ECO:0000256" key="10">
    <source>
        <dbReference type="ARBA" id="ARBA00023077"/>
    </source>
</evidence>
<evidence type="ECO:0000256" key="7">
    <source>
        <dbReference type="ARBA" id="ARBA00022729"/>
    </source>
</evidence>
<dbReference type="Proteomes" id="UP000292136">
    <property type="component" value="Unassembled WGS sequence"/>
</dbReference>
<evidence type="ECO:0000256" key="3">
    <source>
        <dbReference type="ARBA" id="ARBA00022448"/>
    </source>
</evidence>
<comment type="caution">
    <text evidence="20">The sequence shown here is derived from an EMBL/GenBank/DDBJ whole genome shotgun (WGS) entry which is preliminary data.</text>
</comment>
<feature type="domain" description="TonB-dependent receptor plug" evidence="19">
    <location>
        <begin position="48"/>
        <end position="156"/>
    </location>
</feature>
<evidence type="ECO:0000256" key="1">
    <source>
        <dbReference type="ARBA" id="ARBA00004571"/>
    </source>
</evidence>
<feature type="short sequence motif" description="TonB C-terminal box" evidence="15">
    <location>
        <begin position="656"/>
        <end position="673"/>
    </location>
</feature>
<keyword evidence="12 20" id="KW-0675">Receptor</keyword>
<comment type="subcellular location">
    <subcellularLocation>
        <location evidence="1 14">Cell outer membrane</location>
        <topology evidence="1 14">Multi-pass membrane protein</topology>
    </subcellularLocation>
</comment>
<keyword evidence="21" id="KW-1185">Reference proteome</keyword>
<keyword evidence="7 17" id="KW-0732">Signal</keyword>
<dbReference type="InterPro" id="IPR010917">
    <property type="entry name" value="TonB_rcpt_CS"/>
</dbReference>
<feature type="signal peptide" evidence="17">
    <location>
        <begin position="1"/>
        <end position="23"/>
    </location>
</feature>
<evidence type="ECO:0000256" key="9">
    <source>
        <dbReference type="ARBA" id="ARBA00023065"/>
    </source>
</evidence>
<comment type="similarity">
    <text evidence="2 14 16">Belongs to the TonB-dependent receptor family.</text>
</comment>
<proteinExistence type="inferred from homology"/>
<organism evidence="20 21">
    <name type="scientific">Azospira oryzae</name>
    <dbReference type="NCBI Taxonomy" id="146939"/>
    <lineage>
        <taxon>Bacteria</taxon>
        <taxon>Pseudomonadati</taxon>
        <taxon>Pseudomonadota</taxon>
        <taxon>Betaproteobacteria</taxon>
        <taxon>Rhodocyclales</taxon>
        <taxon>Rhodocyclaceae</taxon>
        <taxon>Azospira</taxon>
    </lineage>
</organism>
<dbReference type="Pfam" id="PF00593">
    <property type="entry name" value="TonB_dep_Rec_b-barrel"/>
    <property type="match status" value="1"/>
</dbReference>
<dbReference type="PANTHER" id="PTHR32552">
    <property type="entry name" value="FERRICHROME IRON RECEPTOR-RELATED"/>
    <property type="match status" value="1"/>
</dbReference>
<dbReference type="InterPro" id="IPR036942">
    <property type="entry name" value="Beta-barrel_TonB_sf"/>
</dbReference>
<evidence type="ECO:0000256" key="13">
    <source>
        <dbReference type="ARBA" id="ARBA00023237"/>
    </source>
</evidence>
<keyword evidence="10 16" id="KW-0798">TonB box</keyword>
<keyword evidence="8" id="KW-0408">Iron</keyword>
<keyword evidence="13 14" id="KW-0998">Cell outer membrane</keyword>
<evidence type="ECO:0000256" key="4">
    <source>
        <dbReference type="ARBA" id="ARBA00022452"/>
    </source>
</evidence>
<dbReference type="InterPro" id="IPR000531">
    <property type="entry name" value="Beta-barrel_TonB"/>
</dbReference>
<dbReference type="Pfam" id="PF07715">
    <property type="entry name" value="Plug"/>
    <property type="match status" value="1"/>
</dbReference>
<keyword evidence="5" id="KW-0410">Iron transport</keyword>
<evidence type="ECO:0000259" key="18">
    <source>
        <dbReference type="Pfam" id="PF00593"/>
    </source>
</evidence>
<evidence type="ECO:0000256" key="8">
    <source>
        <dbReference type="ARBA" id="ARBA00023004"/>
    </source>
</evidence>
<dbReference type="EMBL" id="SHKM01000002">
    <property type="protein sequence ID" value="RZT76336.1"/>
    <property type="molecule type" value="Genomic_DNA"/>
</dbReference>
<sequence length="673" mass="74706">MLTQIARAVSLCCLGSFTLAALAQSGDASLVLGEVTVRGQEEGPLPTRRILSSVDVLGGEVLESRNAKFAWELFNLVPGAQVTSFGQGNWGGKFSIRGFNGEGEINAVKLLIDGIPSNSNDGNMPYLDMVFAQDIDAIEVVRGTNDPRNGLHSIAGNANVITRIGGNDTRLRLGAGSFGSNELQLSKAIEQDGLSQNYFVATQHSNGQRDHSQADRSSFAGKWFYTPDSGSTRVGLIARHYESEAQEPGYLTAGENSNNPDQSLARNATDGGIRRMNQVSGHLETAINDRLYWTTRVYANEYTDKRWVRFSAAASQQERLTEENHYGFLSNLTYRPEVSWAHAVAIEGGVDAQWQENHSERYLTTNRVRTTTRWNQDFDFDIYGAYVQAVIQPTPQWKLIPGYRVDAIRGSYTNNLNGRTYDINDYGLINQPKFSVVYTPDPRYSLYGNAGRTFQVGVGTGSYKVGRSDNMEPSLNDGWELGLKLAPVAGVEGRVALWQQKASNEARRVLNGASNDSEYIGDTRRRGLDLQLSAKLGSQWRLWGGVAFQRAIITQAEAANPASQGKEVDHVPHRIYSLGADYQATPDLKLSLWANGQSSYYLERTNSTAKFGGYNLLNVSAAYQLRRDTTLEFQIKNLADRYYEYVWWYDNTVRDLHSRGDGRAAYATVNVKF</sequence>
<evidence type="ECO:0000256" key="2">
    <source>
        <dbReference type="ARBA" id="ARBA00009810"/>
    </source>
</evidence>
<dbReference type="PANTHER" id="PTHR32552:SF68">
    <property type="entry name" value="FERRICHROME OUTER MEMBRANE TRANSPORTER_PHAGE RECEPTOR"/>
    <property type="match status" value="1"/>
</dbReference>
<keyword evidence="6 14" id="KW-0812">Transmembrane</keyword>
<dbReference type="CDD" id="cd01347">
    <property type="entry name" value="ligand_gated_channel"/>
    <property type="match status" value="1"/>
</dbReference>
<evidence type="ECO:0000256" key="6">
    <source>
        <dbReference type="ARBA" id="ARBA00022692"/>
    </source>
</evidence>
<keyword evidence="11 14" id="KW-0472">Membrane</keyword>
<evidence type="ECO:0000256" key="16">
    <source>
        <dbReference type="RuleBase" id="RU003357"/>
    </source>
</evidence>